<keyword evidence="2" id="KW-0808">Transferase</keyword>
<reference evidence="6" key="3">
    <citation type="journal article" date="2019" name="G3 (Bethesda)">
        <title>Hybrid Assembly of the Genome of the Entomopathogenic Nematode Steinernema carpocapsae Identifies the X-Chromosome.</title>
        <authorList>
            <person name="Serra L."/>
            <person name="Macchietto M."/>
            <person name="Macias-Munoz A."/>
            <person name="McGill C.J."/>
            <person name="Rodriguez I.M."/>
            <person name="Rodriguez B."/>
            <person name="Murad R."/>
            <person name="Mortazavi A."/>
        </authorList>
    </citation>
    <scope>NUCLEOTIDE SEQUENCE</scope>
    <source>
        <strain evidence="6">ALL</strain>
    </source>
</reference>
<dbReference type="PANTHER" id="PTHR13563">
    <property type="entry name" value="TRNA (GUANINE-9-) METHYLTRANSFERASE"/>
    <property type="match status" value="1"/>
</dbReference>
<keyword evidence="1" id="KW-0489">Methyltransferase</keyword>
<feature type="region of interest" description="Disordered" evidence="4">
    <location>
        <begin position="456"/>
        <end position="509"/>
    </location>
</feature>
<evidence type="ECO:0000256" key="1">
    <source>
        <dbReference type="ARBA" id="ARBA00022603"/>
    </source>
</evidence>
<dbReference type="GO" id="GO:0005654">
    <property type="term" value="C:nucleoplasm"/>
    <property type="evidence" value="ECO:0007669"/>
    <property type="project" value="TreeGrafter"/>
</dbReference>
<evidence type="ECO:0000256" key="3">
    <source>
        <dbReference type="ARBA" id="ARBA00022691"/>
    </source>
</evidence>
<keyword evidence="3" id="KW-0949">S-adenosyl-L-methionine</keyword>
<sequence length="509" mass="59804">MIRRSQFLRFLCHDLPACSYRRGFGVGMPPPTRGEGFEKDSGSKFEVFGDKLNVELPTAVLPPKELIDSLKKTVQQERLAQLISELTLIYKLSPEVPRKLTLSQWQRYYGLVDLREREDFLYTLHYEEIDEKRRRQLEAEDKENRERISEKQQVLYDNGEMVYARRFHELHDIRGQEFRKQIDHMYGSRLLAQERTDERMPQLIVDCQFLSGLQEKQMSSFVRQIQSLHDRNWFHRNPFRITLANMTPHHNVARLMKRYWTFHFGPQKAADLSFAEMDEMNFDMEMMKADANFKAHPMAPRITSLRMKEAIDSGVHRSQIAYISSTANNYLDGPLDRFKTFILCTSLDHNSWTSSLHAALGDKIPAYRLPFDRYVRWRKGGKVLPLCNQAEILRDVYTGARDWKSAILTHVPEYHLAKQDELPPPVPNSKLTPDRVKKLERQQRLEIIDNIMKSSSLRKMDASAPKKPRRDEERAAKPPRIMVHRYSREERNRRRKAEAEAKASSNASN</sequence>
<organism evidence="6">
    <name type="scientific">Steinernema carpocapsae</name>
    <name type="common">Entomopathogenic nematode</name>
    <dbReference type="NCBI Taxonomy" id="34508"/>
    <lineage>
        <taxon>Eukaryota</taxon>
        <taxon>Metazoa</taxon>
        <taxon>Ecdysozoa</taxon>
        <taxon>Nematoda</taxon>
        <taxon>Chromadorea</taxon>
        <taxon>Rhabditida</taxon>
        <taxon>Tylenchina</taxon>
        <taxon>Panagrolaimomorpha</taxon>
        <taxon>Strongyloidoidea</taxon>
        <taxon>Steinernematidae</taxon>
        <taxon>Steinernema</taxon>
    </lineage>
</organism>
<evidence type="ECO:0000259" key="5">
    <source>
        <dbReference type="PROSITE" id="PS51675"/>
    </source>
</evidence>
<reference evidence="6" key="2">
    <citation type="journal article" date="2015" name="Genome Biol.">
        <title>Comparative genomics of Steinernema reveals deeply conserved gene regulatory networks.</title>
        <authorList>
            <person name="Dillman A.R."/>
            <person name="Macchietto M."/>
            <person name="Porter C.F."/>
            <person name="Rogers A."/>
            <person name="Williams B."/>
            <person name="Antoshechkin I."/>
            <person name="Lee M.M."/>
            <person name="Goodwin Z."/>
            <person name="Lu X."/>
            <person name="Lewis E.E."/>
            <person name="Goodrich-Blair H."/>
            <person name="Stock S.P."/>
            <person name="Adams B.J."/>
            <person name="Sternberg P.W."/>
            <person name="Mortazavi A."/>
        </authorList>
    </citation>
    <scope>NUCLEOTIDE SEQUENCE [LARGE SCALE GENOMIC DNA]</scope>
    <source>
        <strain evidence="6">ALL</strain>
    </source>
</reference>
<gene>
    <name evidence="6" type="ORF">L596_015426</name>
</gene>
<dbReference type="InterPro" id="IPR028564">
    <property type="entry name" value="MT_TRM10-typ"/>
</dbReference>
<dbReference type="AlphaFoldDB" id="A0A4U5NFT7"/>
<dbReference type="InterPro" id="IPR007356">
    <property type="entry name" value="tRNA_m1G_MeTrfase_euk"/>
</dbReference>
<dbReference type="Gene3D" id="3.40.1280.30">
    <property type="match status" value="1"/>
</dbReference>
<proteinExistence type="predicted"/>
<dbReference type="GO" id="GO:0008168">
    <property type="term" value="F:methyltransferase activity"/>
    <property type="evidence" value="ECO:0007669"/>
    <property type="project" value="UniProtKB-KW"/>
</dbReference>
<accession>A0A4U5NFT7</accession>
<dbReference type="PANTHER" id="PTHR13563:SF5">
    <property type="entry name" value="TRNA METHYLTRANSFERASE 10 HOMOLOG C"/>
    <property type="match status" value="1"/>
</dbReference>
<reference evidence="6" key="1">
    <citation type="submission" date="2013-11" db="EMBL/GenBank/DDBJ databases">
        <authorList>
            <person name="Sternberg P."/>
            <person name="Dillman A."/>
            <person name="Macchietto M."/>
        </authorList>
    </citation>
    <scope>NUCLEOTIDE SEQUENCE</scope>
    <source>
        <strain evidence="6">ALL</strain>
    </source>
</reference>
<dbReference type="GO" id="GO:0005739">
    <property type="term" value="C:mitochondrion"/>
    <property type="evidence" value="ECO:0007669"/>
    <property type="project" value="TreeGrafter"/>
</dbReference>
<name>A0A4U5NFT7_STECR</name>
<dbReference type="InterPro" id="IPR038459">
    <property type="entry name" value="MT_TRM10-typ_sf"/>
</dbReference>
<dbReference type="GO" id="GO:0097745">
    <property type="term" value="P:mitochondrial tRNA 5'-end processing"/>
    <property type="evidence" value="ECO:0007669"/>
    <property type="project" value="TreeGrafter"/>
</dbReference>
<feature type="compositionally biased region" description="Basic and acidic residues" evidence="4">
    <location>
        <begin position="486"/>
        <end position="501"/>
    </location>
</feature>
<comment type="caution">
    <text evidence="6">The sequence shown here is derived from an EMBL/GenBank/DDBJ whole genome shotgun (WGS) entry which is preliminary data.</text>
</comment>
<protein>
    <recommendedName>
        <fullName evidence="5">SAM-dependent MTase TRM10-type domain-containing protein</fullName>
    </recommendedName>
</protein>
<feature type="domain" description="SAM-dependent MTase TRM10-type" evidence="5">
    <location>
        <begin position="187"/>
        <end position="418"/>
    </location>
</feature>
<evidence type="ECO:0000256" key="4">
    <source>
        <dbReference type="SAM" id="MobiDB-lite"/>
    </source>
</evidence>
<evidence type="ECO:0000256" key="2">
    <source>
        <dbReference type="ARBA" id="ARBA00022679"/>
    </source>
</evidence>
<dbReference type="GO" id="GO:0070131">
    <property type="term" value="P:positive regulation of mitochondrial translation"/>
    <property type="evidence" value="ECO:0007669"/>
    <property type="project" value="TreeGrafter"/>
</dbReference>
<dbReference type="GO" id="GO:0000049">
    <property type="term" value="F:tRNA binding"/>
    <property type="evidence" value="ECO:0007669"/>
    <property type="project" value="TreeGrafter"/>
</dbReference>
<dbReference type="GO" id="GO:0032259">
    <property type="term" value="P:methylation"/>
    <property type="evidence" value="ECO:0007669"/>
    <property type="project" value="UniProtKB-KW"/>
</dbReference>
<evidence type="ECO:0000313" key="6">
    <source>
        <dbReference type="EMBL" id="TKR81576.1"/>
    </source>
</evidence>
<dbReference type="EMBL" id="AZBU02000004">
    <property type="protein sequence ID" value="TKR81576.1"/>
    <property type="molecule type" value="Genomic_DNA"/>
</dbReference>
<dbReference type="OrthoDB" id="5809081at2759"/>
<dbReference type="STRING" id="34508.A0A4U5NFT7"/>
<dbReference type="PROSITE" id="PS51675">
    <property type="entry name" value="SAM_MT_TRM10"/>
    <property type="match status" value="1"/>
</dbReference>